<evidence type="ECO:0008006" key="3">
    <source>
        <dbReference type="Google" id="ProtNLM"/>
    </source>
</evidence>
<organism evidence="1 2">
    <name type="scientific">Terribacillus saccharophilus</name>
    <dbReference type="NCBI Taxonomy" id="361277"/>
    <lineage>
        <taxon>Bacteria</taxon>
        <taxon>Bacillati</taxon>
        <taxon>Bacillota</taxon>
        <taxon>Bacilli</taxon>
        <taxon>Bacillales</taxon>
        <taxon>Bacillaceae</taxon>
        <taxon>Terribacillus</taxon>
    </lineage>
</organism>
<accession>A0ABX4H3K4</accession>
<name>A0ABX4H3K4_9BACI</name>
<evidence type="ECO:0000313" key="1">
    <source>
        <dbReference type="EMBL" id="PAE01726.1"/>
    </source>
</evidence>
<gene>
    <name evidence="1" type="ORF">CHH48_00480</name>
</gene>
<sequence>MLHLYFYKKVNLKELESVYTIDTYAVYKGGILLVTRVIEDHQIELYTNDSDLANSYSMNQINKNEFIKAVPKSEVEIYEEKKKLN</sequence>
<dbReference type="Proteomes" id="UP000216852">
    <property type="component" value="Unassembled WGS sequence"/>
</dbReference>
<reference evidence="1 2" key="1">
    <citation type="submission" date="2017-07" db="EMBL/GenBank/DDBJ databases">
        <title>Isolation and whole genome analysis of endospore-forming bacteria from heroin.</title>
        <authorList>
            <person name="Kalinowski J."/>
            <person name="Ahrens B."/>
            <person name="Al-Dilaimi A."/>
            <person name="Winkler A."/>
            <person name="Wibberg D."/>
            <person name="Schleenbecker U."/>
            <person name="Ruckert C."/>
            <person name="Wolfel R."/>
            <person name="Grass G."/>
        </authorList>
    </citation>
    <scope>NUCLEOTIDE SEQUENCE [LARGE SCALE GENOMIC DNA]</scope>
    <source>
        <strain evidence="1 2">7517-1</strain>
    </source>
</reference>
<evidence type="ECO:0000313" key="2">
    <source>
        <dbReference type="Proteomes" id="UP000216852"/>
    </source>
</evidence>
<keyword evidence="2" id="KW-1185">Reference proteome</keyword>
<dbReference type="EMBL" id="NPBJ01000002">
    <property type="protein sequence ID" value="PAE01726.1"/>
    <property type="molecule type" value="Genomic_DNA"/>
</dbReference>
<proteinExistence type="predicted"/>
<comment type="caution">
    <text evidence="1">The sequence shown here is derived from an EMBL/GenBank/DDBJ whole genome shotgun (WGS) entry which is preliminary data.</text>
</comment>
<protein>
    <recommendedName>
        <fullName evidence="3">PIN domain-containing protein</fullName>
    </recommendedName>
</protein>